<dbReference type="AlphaFoldDB" id="A0AA39NYG2"/>
<dbReference type="Proteomes" id="UP001175228">
    <property type="component" value="Unassembled WGS sequence"/>
</dbReference>
<sequence length="109" mass="12429">MAQLDVDATKHGIDDNTLTIHLPYLEEGGIRSRDIVDQLREIIEDVLNVQSTLPWNGGPTFTSYLHGSCRLLKTKRTVENINVVSTIKERQRPIFKHTPHFLQIIGKLL</sequence>
<accession>A0AA39NYG2</accession>
<evidence type="ECO:0000313" key="2">
    <source>
        <dbReference type="Proteomes" id="UP001175228"/>
    </source>
</evidence>
<comment type="caution">
    <text evidence="1">The sequence shown here is derived from an EMBL/GenBank/DDBJ whole genome shotgun (WGS) entry which is preliminary data.</text>
</comment>
<name>A0AA39NYG2_9AGAR</name>
<gene>
    <name evidence="1" type="ORF">EDD18DRAFT_1368272</name>
</gene>
<proteinExistence type="predicted"/>
<dbReference type="EMBL" id="JAUEPU010000188">
    <property type="protein sequence ID" value="KAK0474036.1"/>
    <property type="molecule type" value="Genomic_DNA"/>
</dbReference>
<reference evidence="1" key="1">
    <citation type="submission" date="2023-06" db="EMBL/GenBank/DDBJ databases">
        <authorList>
            <consortium name="Lawrence Berkeley National Laboratory"/>
            <person name="Ahrendt S."/>
            <person name="Sahu N."/>
            <person name="Indic B."/>
            <person name="Wong-Bajracharya J."/>
            <person name="Merenyi Z."/>
            <person name="Ke H.-M."/>
            <person name="Monk M."/>
            <person name="Kocsube S."/>
            <person name="Drula E."/>
            <person name="Lipzen A."/>
            <person name="Balint B."/>
            <person name="Henrissat B."/>
            <person name="Andreopoulos B."/>
            <person name="Martin F.M."/>
            <person name="Harder C.B."/>
            <person name="Rigling D."/>
            <person name="Ford K.L."/>
            <person name="Foster G.D."/>
            <person name="Pangilinan J."/>
            <person name="Papanicolaou A."/>
            <person name="Barry K."/>
            <person name="LaButti K."/>
            <person name="Viragh M."/>
            <person name="Koriabine M."/>
            <person name="Yan M."/>
            <person name="Riley R."/>
            <person name="Champramary S."/>
            <person name="Plett K.L."/>
            <person name="Tsai I.J."/>
            <person name="Slot J."/>
            <person name="Sipos G."/>
            <person name="Plett J."/>
            <person name="Nagy L.G."/>
            <person name="Grigoriev I.V."/>
        </authorList>
    </citation>
    <scope>NUCLEOTIDE SEQUENCE</scope>
    <source>
        <strain evidence="1">HWK02</strain>
    </source>
</reference>
<protein>
    <submittedName>
        <fullName evidence="1">Uncharacterized protein</fullName>
    </submittedName>
</protein>
<evidence type="ECO:0000313" key="1">
    <source>
        <dbReference type="EMBL" id="KAK0474036.1"/>
    </source>
</evidence>
<keyword evidence="2" id="KW-1185">Reference proteome</keyword>
<organism evidence="1 2">
    <name type="scientific">Armillaria luteobubalina</name>
    <dbReference type="NCBI Taxonomy" id="153913"/>
    <lineage>
        <taxon>Eukaryota</taxon>
        <taxon>Fungi</taxon>
        <taxon>Dikarya</taxon>
        <taxon>Basidiomycota</taxon>
        <taxon>Agaricomycotina</taxon>
        <taxon>Agaricomycetes</taxon>
        <taxon>Agaricomycetidae</taxon>
        <taxon>Agaricales</taxon>
        <taxon>Marasmiineae</taxon>
        <taxon>Physalacriaceae</taxon>
        <taxon>Armillaria</taxon>
    </lineage>
</organism>